<dbReference type="InterPro" id="IPR002150">
    <property type="entry name" value="Ribosomal_bL31"/>
</dbReference>
<evidence type="ECO:0000313" key="5">
    <source>
        <dbReference type="EMBL" id="OGZ63113.1"/>
    </source>
</evidence>
<gene>
    <name evidence="5" type="ORF">A2639_01905</name>
</gene>
<feature type="compositionally biased region" description="Basic and acidic residues" evidence="4">
    <location>
        <begin position="62"/>
        <end position="72"/>
    </location>
</feature>
<dbReference type="GO" id="GO:0006412">
    <property type="term" value="P:translation"/>
    <property type="evidence" value="ECO:0007669"/>
    <property type="project" value="InterPro"/>
</dbReference>
<dbReference type="InterPro" id="IPR042105">
    <property type="entry name" value="Ribosomal_bL31_sf"/>
</dbReference>
<dbReference type="NCBIfam" id="NF000612">
    <property type="entry name" value="PRK00019.1"/>
    <property type="match status" value="1"/>
</dbReference>
<evidence type="ECO:0000313" key="6">
    <source>
        <dbReference type="Proteomes" id="UP000178991"/>
    </source>
</evidence>
<feature type="compositionally biased region" description="Basic residues" evidence="4">
    <location>
        <begin position="73"/>
        <end position="84"/>
    </location>
</feature>
<accession>A0A1G2HKY1</accession>
<evidence type="ECO:0000256" key="1">
    <source>
        <dbReference type="ARBA" id="ARBA00022980"/>
    </source>
</evidence>
<evidence type="ECO:0000256" key="2">
    <source>
        <dbReference type="ARBA" id="ARBA00023274"/>
    </source>
</evidence>
<dbReference type="GO" id="GO:0003735">
    <property type="term" value="F:structural constituent of ribosome"/>
    <property type="evidence" value="ECO:0007669"/>
    <property type="project" value="InterPro"/>
</dbReference>
<evidence type="ECO:0000256" key="4">
    <source>
        <dbReference type="SAM" id="MobiDB-lite"/>
    </source>
</evidence>
<protein>
    <recommendedName>
        <fullName evidence="3">50S ribosomal protein L31</fullName>
    </recommendedName>
</protein>
<dbReference type="InterPro" id="IPR034704">
    <property type="entry name" value="Ribosomal_bL28/bL31-like_sf"/>
</dbReference>
<dbReference type="Gene3D" id="4.10.830.30">
    <property type="entry name" value="Ribosomal protein L31"/>
    <property type="match status" value="1"/>
</dbReference>
<keyword evidence="2 3" id="KW-0687">Ribonucleoprotein</keyword>
<proteinExistence type="inferred from homology"/>
<keyword evidence="1 3" id="KW-0689">Ribosomal protein</keyword>
<reference evidence="5 6" key="1">
    <citation type="journal article" date="2016" name="Nat. Commun.">
        <title>Thousands of microbial genomes shed light on interconnected biogeochemical processes in an aquifer system.</title>
        <authorList>
            <person name="Anantharaman K."/>
            <person name="Brown C.T."/>
            <person name="Hug L.A."/>
            <person name="Sharon I."/>
            <person name="Castelle C.J."/>
            <person name="Probst A.J."/>
            <person name="Thomas B.C."/>
            <person name="Singh A."/>
            <person name="Wilkins M.J."/>
            <person name="Karaoz U."/>
            <person name="Brodie E.L."/>
            <person name="Williams K.H."/>
            <person name="Hubbard S.S."/>
            <person name="Banfield J.F."/>
        </authorList>
    </citation>
    <scope>NUCLEOTIDE SEQUENCE [LARGE SCALE GENOMIC DNA]</scope>
</reference>
<dbReference type="NCBIfam" id="TIGR00105">
    <property type="entry name" value="L31"/>
    <property type="match status" value="1"/>
</dbReference>
<dbReference type="Pfam" id="PF01197">
    <property type="entry name" value="Ribosomal_L31"/>
    <property type="match status" value="1"/>
</dbReference>
<dbReference type="PANTHER" id="PTHR33280:SF1">
    <property type="entry name" value="LARGE RIBOSOMAL SUBUNIT PROTEIN BL31C"/>
    <property type="match status" value="1"/>
</dbReference>
<dbReference type="PROSITE" id="PS01143">
    <property type="entry name" value="RIBOSOMAL_L31"/>
    <property type="match status" value="1"/>
</dbReference>
<dbReference type="PRINTS" id="PR01249">
    <property type="entry name" value="RIBOSOMALL31"/>
</dbReference>
<dbReference type="AlphaFoldDB" id="A0A1G2HKY1"/>
<dbReference type="GO" id="GO:1990904">
    <property type="term" value="C:ribonucleoprotein complex"/>
    <property type="evidence" value="ECO:0007669"/>
    <property type="project" value="UniProtKB-KW"/>
</dbReference>
<organism evidence="5 6">
    <name type="scientific">Candidatus Staskawiczbacteria bacterium RIFCSPHIGHO2_01_FULL_34_27</name>
    <dbReference type="NCBI Taxonomy" id="1802199"/>
    <lineage>
        <taxon>Bacteria</taxon>
        <taxon>Candidatus Staskawicziibacteriota</taxon>
    </lineage>
</organism>
<dbReference type="PANTHER" id="PTHR33280">
    <property type="entry name" value="50S RIBOSOMAL PROTEIN L31, CHLOROPLASTIC"/>
    <property type="match status" value="1"/>
</dbReference>
<dbReference type="EMBL" id="MHOL01000006">
    <property type="protein sequence ID" value="OGZ63113.1"/>
    <property type="molecule type" value="Genomic_DNA"/>
</dbReference>
<dbReference type="SUPFAM" id="SSF143800">
    <property type="entry name" value="L28p-like"/>
    <property type="match status" value="1"/>
</dbReference>
<sequence length="84" mass="9823">MKTEIHPTYYKKANVRCACGKQFLVGSTKELIETEICFNCHPFYTKQEKLLDTQGRVQKFKERLSKKSEAPKKVKKVKARKNKS</sequence>
<dbReference type="GO" id="GO:0005840">
    <property type="term" value="C:ribosome"/>
    <property type="evidence" value="ECO:0007669"/>
    <property type="project" value="UniProtKB-KW"/>
</dbReference>
<feature type="region of interest" description="Disordered" evidence="4">
    <location>
        <begin position="62"/>
        <end position="84"/>
    </location>
</feature>
<evidence type="ECO:0000256" key="3">
    <source>
        <dbReference type="RuleBase" id="RU000564"/>
    </source>
</evidence>
<name>A0A1G2HKY1_9BACT</name>
<dbReference type="Proteomes" id="UP000178991">
    <property type="component" value="Unassembled WGS sequence"/>
</dbReference>
<comment type="caution">
    <text evidence="5">The sequence shown here is derived from an EMBL/GenBank/DDBJ whole genome shotgun (WGS) entry which is preliminary data.</text>
</comment>
<comment type="similarity">
    <text evidence="3">Belongs to the bacterial ribosomal protein bL31 family.</text>
</comment>